<keyword evidence="3" id="KW-1185">Reference proteome</keyword>
<protein>
    <submittedName>
        <fullName evidence="2">TreY</fullName>
    </submittedName>
</protein>
<evidence type="ECO:0000259" key="1">
    <source>
        <dbReference type="SMART" id="SM00642"/>
    </source>
</evidence>
<evidence type="ECO:0000313" key="3">
    <source>
        <dbReference type="Proteomes" id="UP000007812"/>
    </source>
</evidence>
<dbReference type="SUPFAM" id="SSF51445">
    <property type="entry name" value="(Trans)glycosidases"/>
    <property type="match status" value="1"/>
</dbReference>
<dbReference type="SMART" id="SM00642">
    <property type="entry name" value="Aamy"/>
    <property type="match status" value="1"/>
</dbReference>
<dbReference type="GO" id="GO:0047470">
    <property type="term" value="F:(1,4)-alpha-D-glucan 1-alpha-D-glucosylmutase activity"/>
    <property type="evidence" value="ECO:0007669"/>
    <property type="project" value="TreeGrafter"/>
</dbReference>
<dbReference type="OrthoDB" id="34423at2157"/>
<dbReference type="STRING" id="1006006.Mcup_1212"/>
<reference evidence="2 3" key="1">
    <citation type="journal article" date="2011" name="J. Bacteriol.">
        <title>Complete genome sequence of Metallosphaera cuprina, a metal sulfide-oxidizing archaeon from a hot spring.</title>
        <authorList>
            <person name="Liu L.J."/>
            <person name="You X.Y."/>
            <person name="Zheng H."/>
            <person name="Wang S."/>
            <person name="Jiang C.Y."/>
            <person name="Liu S.J."/>
        </authorList>
    </citation>
    <scope>NUCLEOTIDE SEQUENCE [LARGE SCALE GENOMIC DNA]</scope>
    <source>
        <strain evidence="2 3">Ar-4</strain>
    </source>
</reference>
<dbReference type="InterPro" id="IPR012767">
    <property type="entry name" value="Trehalose_TreY"/>
</dbReference>
<dbReference type="GeneID" id="10493403"/>
<dbReference type="PANTHER" id="PTHR10357">
    <property type="entry name" value="ALPHA-AMYLASE FAMILY MEMBER"/>
    <property type="match status" value="1"/>
</dbReference>
<dbReference type="AlphaFoldDB" id="F4G3E7"/>
<evidence type="ECO:0000313" key="2">
    <source>
        <dbReference type="EMBL" id="AEB95317.1"/>
    </source>
</evidence>
<dbReference type="CDD" id="cd11336">
    <property type="entry name" value="AmyAc_MTSase"/>
    <property type="match status" value="1"/>
</dbReference>
<dbReference type="Gene3D" id="3.30.1590.10">
    <property type="entry name" value="Maltooligosyl trehalose synthase, domain 2"/>
    <property type="match status" value="1"/>
</dbReference>
<dbReference type="Gene3D" id="3.20.20.80">
    <property type="entry name" value="Glycosidases"/>
    <property type="match status" value="3"/>
</dbReference>
<dbReference type="GO" id="GO:0030980">
    <property type="term" value="P:alpha-glucan catabolic process"/>
    <property type="evidence" value="ECO:0007669"/>
    <property type="project" value="TreeGrafter"/>
</dbReference>
<dbReference type="GO" id="GO:0005992">
    <property type="term" value="P:trehalose biosynthetic process"/>
    <property type="evidence" value="ECO:0007669"/>
    <property type="project" value="TreeGrafter"/>
</dbReference>
<feature type="domain" description="Glycosyl hydrolase family 13 catalytic" evidence="1">
    <location>
        <begin position="1"/>
        <end position="392"/>
    </location>
</feature>
<proteinExistence type="predicted"/>
<name>F4G3E7_METCR</name>
<gene>
    <name evidence="2" type="ordered locus">Mcup_1212</name>
</gene>
<dbReference type="RefSeq" id="WP_013737815.1">
    <property type="nucleotide sequence ID" value="NC_015435.1"/>
</dbReference>
<organism evidence="2 3">
    <name type="scientific">Metallosphaera cuprina (strain Ar-4)</name>
    <dbReference type="NCBI Taxonomy" id="1006006"/>
    <lineage>
        <taxon>Archaea</taxon>
        <taxon>Thermoproteota</taxon>
        <taxon>Thermoprotei</taxon>
        <taxon>Sulfolobales</taxon>
        <taxon>Sulfolobaceae</taxon>
        <taxon>Metallosphaera</taxon>
    </lineage>
</organism>
<dbReference type="Proteomes" id="UP000007812">
    <property type="component" value="Chromosome"/>
</dbReference>
<sequence>MIATYRLQLNKDFNFDNAVSTLDYLKDLGISHIYLSPVLRARPSSSHGYDVIDHSQINEELGGESGYLRLISEARKRSLGIIQDIVPNHMAVHSQNQRLMDLLEKWRESKYYDYFDHYDDDKLILPLLEDSLDKVIDEGKIRVEGKRIVYQDLSLPINQKGLEYLNQRRSLSRDELKTLLSLQHYDLRPWRESPNYRRFFAVNDLIAIRVELEHVFKESHDYITSFPVDGFRVDHIDGLYDPEDYLKRLAKKGKLIYVEKILGIHERVRESWPVVGTTGYDFLNWVNMILVDNVEEMMKIYEEFLGKKVNLEETIVESKRLIANTLFKSDIERLSKILNVDYEYLVDFLVCLKVYRSYSPEDKEIAECDKEGKIDRDKVPRLQQYMPAIFAKGYEDTALFRYNALISLNEVGSDLTKMKASVDELHAFNSSRLNTLSMNATSTHDTKFSEDVRARISVLSEIPKLWREKVFYWHDLLKPRVDRNDEYRLYQTLVGSYENSKEYQTRLKEHMIKVVREAKVNTTWENPNREYEEELLSLVDEVTTNRAFLNDFFELENVVLPLGYKKSLITLAIKVLSPGVPDFYQGTETWRFLLTDPNNRRPVDFKKLKELMKQLKELPEPDLQDERVKLWFTKRLLALRGQTNVSDYRPVKHGFRVGNVIVLFRPRVSERSSETVNLDGYYINVLTGEKLRAVDLSSTERYGVVVLVSLQRF</sequence>
<dbReference type="eggNOG" id="arCOG02955">
    <property type="taxonomic scope" value="Archaea"/>
</dbReference>
<dbReference type="Gene3D" id="1.10.150.200">
    <property type="entry name" value="Maltooligosyl trehalose synthase, domain 3"/>
    <property type="match status" value="1"/>
</dbReference>
<dbReference type="PANTHER" id="PTHR10357:SF216">
    <property type="entry name" value="MALTOOLIGOSYL TREHALOSE SYNTHASE-RELATED"/>
    <property type="match status" value="1"/>
</dbReference>
<dbReference type="InterPro" id="IPR006047">
    <property type="entry name" value="GH13_cat_dom"/>
</dbReference>
<accession>F4G3E7</accession>
<dbReference type="HOGENOM" id="CLU_005045_1_0_2"/>
<dbReference type="Pfam" id="PF00128">
    <property type="entry name" value="Alpha-amylase"/>
    <property type="match status" value="1"/>
</dbReference>
<dbReference type="InterPro" id="IPR017853">
    <property type="entry name" value="GH"/>
</dbReference>
<dbReference type="KEGG" id="mcn:Mcup_1212"/>
<dbReference type="PATRIC" id="fig|1006006.8.peg.1208"/>
<dbReference type="EMBL" id="CP002656">
    <property type="protein sequence ID" value="AEB95317.1"/>
    <property type="molecule type" value="Genomic_DNA"/>
</dbReference>